<evidence type="ECO:0000256" key="3">
    <source>
        <dbReference type="ARBA" id="ARBA00025811"/>
    </source>
</evidence>
<comment type="subcellular location">
    <subcellularLocation>
        <location evidence="4">Cell membrane</location>
        <topology evidence="4">Multi-pass membrane protein</topology>
    </subcellularLocation>
</comment>
<keyword evidence="4" id="KW-0812">Transmembrane</keyword>
<feature type="transmembrane region" description="Helical" evidence="4">
    <location>
        <begin position="136"/>
        <end position="157"/>
    </location>
</feature>
<keyword evidence="4" id="KW-0472">Membrane</keyword>
<keyword evidence="6" id="KW-1185">Reference proteome</keyword>
<dbReference type="NCBIfam" id="NF005162">
    <property type="entry name" value="PRK06638.1-1"/>
    <property type="match status" value="1"/>
</dbReference>
<dbReference type="EMBL" id="JAUQTG010000009">
    <property type="protein sequence ID" value="MDO7857766.1"/>
    <property type="molecule type" value="Genomic_DNA"/>
</dbReference>
<feature type="transmembrane region" description="Helical" evidence="4">
    <location>
        <begin position="97"/>
        <end position="116"/>
    </location>
</feature>
<keyword evidence="5" id="KW-0560">Oxidoreductase</keyword>
<dbReference type="Gene3D" id="1.20.120.1200">
    <property type="entry name" value="NADH-ubiquinone/plastoquinone oxidoreductase chain 6, subunit NuoJ"/>
    <property type="match status" value="1"/>
</dbReference>
<keyword evidence="4" id="KW-0520">NAD</keyword>
<evidence type="ECO:0000256" key="4">
    <source>
        <dbReference type="RuleBase" id="RU004429"/>
    </source>
</evidence>
<evidence type="ECO:0000313" key="5">
    <source>
        <dbReference type="EMBL" id="MDO7857766.1"/>
    </source>
</evidence>
<comment type="caution">
    <text evidence="5">The sequence shown here is derived from an EMBL/GenBank/DDBJ whole genome shotgun (WGS) entry which is preliminary data.</text>
</comment>
<evidence type="ECO:0000256" key="1">
    <source>
        <dbReference type="ARBA" id="ARBA00005698"/>
    </source>
</evidence>
<dbReference type="Pfam" id="PF00499">
    <property type="entry name" value="Oxidored_q3"/>
    <property type="match status" value="1"/>
</dbReference>
<dbReference type="GO" id="GO:0050136">
    <property type="term" value="F:NADH dehydrogenase (quinone) (non-electrogenic) activity"/>
    <property type="evidence" value="ECO:0007669"/>
    <property type="project" value="UniProtKB-EC"/>
</dbReference>
<gene>
    <name evidence="5" type="primary">nuoJ</name>
    <name evidence="5" type="ORF">Q5E86_15720</name>
</gene>
<dbReference type="PANTHER" id="PTHR33269">
    <property type="entry name" value="NADH-UBIQUINONE OXIDOREDUCTASE CHAIN 6"/>
    <property type="match status" value="1"/>
</dbReference>
<proteinExistence type="inferred from homology"/>
<comment type="subunit">
    <text evidence="3">Composed of 13 different subunits. Subunits NuoA, H, J, K, L, M, N constitute the membrane sector of the complex.</text>
</comment>
<name>A0ABT9AUZ7_9GAMM</name>
<dbReference type="EC" id="7.1.1.-" evidence="4"/>
<keyword evidence="4" id="KW-0874">Quinone</keyword>
<protein>
    <recommendedName>
        <fullName evidence="2 4">NADH-quinone oxidoreductase subunit J</fullName>
        <ecNumber evidence="4">7.1.1.-</ecNumber>
    </recommendedName>
</protein>
<organism evidence="5 6">
    <name type="scientific">Providencia huashanensis</name>
    <dbReference type="NCBI Taxonomy" id="3037798"/>
    <lineage>
        <taxon>Bacteria</taxon>
        <taxon>Pseudomonadati</taxon>
        <taxon>Pseudomonadota</taxon>
        <taxon>Gammaproteobacteria</taxon>
        <taxon>Enterobacterales</taxon>
        <taxon>Morganellaceae</taxon>
        <taxon>Providencia</taxon>
    </lineage>
</organism>
<keyword evidence="4" id="KW-1003">Cell membrane</keyword>
<keyword evidence="4" id="KW-1133">Transmembrane helix</keyword>
<dbReference type="PANTHER" id="PTHR33269:SF17">
    <property type="entry name" value="NADH-UBIQUINONE OXIDOREDUCTASE CHAIN 6"/>
    <property type="match status" value="1"/>
</dbReference>
<feature type="transmembrane region" description="Helical" evidence="4">
    <location>
        <begin position="28"/>
        <end position="50"/>
    </location>
</feature>
<feature type="transmembrane region" description="Helical" evidence="4">
    <location>
        <begin position="56"/>
        <end position="76"/>
    </location>
</feature>
<dbReference type="InterPro" id="IPR001457">
    <property type="entry name" value="NADH_UbQ/plastoQ_OxRdtase_su6"/>
</dbReference>
<dbReference type="InterPro" id="IPR042106">
    <property type="entry name" value="Nuo/plastoQ_OxRdtase_6_NuoJ"/>
</dbReference>
<sequence>MEFTFYIAGLVAILATLRVITNTNPVHALLYLVVSLLALSMVFFSLGAYFAGALEIIVYAGAIMVLFVFVVMMLNLGRSVQEQERAWLTPKNWIGPAVLSAVLLAILVYGITSLSYEDGIKGTVIGAKEVGISLFGPYVLAVELASLLLLAGLVVAFHVGRDRKENGADLVSVRNAEEQKWYLFNMVWF</sequence>
<evidence type="ECO:0000313" key="6">
    <source>
        <dbReference type="Proteomes" id="UP001176478"/>
    </source>
</evidence>
<evidence type="ECO:0000256" key="2">
    <source>
        <dbReference type="ARBA" id="ARBA00019907"/>
    </source>
</evidence>
<comment type="similarity">
    <text evidence="1 4">Belongs to the complex I subunit 6 family.</text>
</comment>
<comment type="catalytic activity">
    <reaction evidence="4">
        <text>a quinone + NADH + 5 H(+)(in) = a quinol + NAD(+) + 4 H(+)(out)</text>
        <dbReference type="Rhea" id="RHEA:57888"/>
        <dbReference type="ChEBI" id="CHEBI:15378"/>
        <dbReference type="ChEBI" id="CHEBI:24646"/>
        <dbReference type="ChEBI" id="CHEBI:57540"/>
        <dbReference type="ChEBI" id="CHEBI:57945"/>
        <dbReference type="ChEBI" id="CHEBI:132124"/>
    </reaction>
</comment>
<reference evidence="5" key="1">
    <citation type="submission" date="2023-07" db="EMBL/GenBank/DDBJ databases">
        <authorList>
            <person name="Yang W."/>
            <person name="Chen J."/>
            <person name="Ji P."/>
            <person name="Hu F."/>
        </authorList>
    </citation>
    <scope>NUCLEOTIDE SEQUENCE</scope>
    <source>
        <strain evidence="5">CRE-138-0111</strain>
    </source>
</reference>
<feature type="transmembrane region" description="Helical" evidence="4">
    <location>
        <begin position="6"/>
        <end position="21"/>
    </location>
</feature>
<accession>A0ABT9AUZ7</accession>
<dbReference type="Proteomes" id="UP001176478">
    <property type="component" value="Unassembled WGS sequence"/>
</dbReference>
<comment type="function">
    <text evidence="4">NDH-1 shuttles electrons from NADH, via FMN and iron-sulfur (Fe-S) centers, to quinones in the respiratory chain. Couples the redox reaction to proton translocation (for every two electrons transferred, four hydrogen ions are translocated across the cytoplasmic membrane), and thus conserves the redox energy in a proton gradient.</text>
</comment>
<reference evidence="5" key="2">
    <citation type="journal article" date="2024" name="Int. J. Antimicrob. Agents">
        <title>Identification of a novel Providencia species showing multi-drug-resistant in three patients with hospital-acquired infection.</title>
        <authorList>
            <person name="Yang W."/>
            <person name="Chen J."/>
            <person name="Yang F."/>
            <person name="Ji P."/>
            <person name="Shen S."/>
            <person name="Yin D."/>
            <person name="Hu F."/>
        </authorList>
    </citation>
    <scope>NUCLEOTIDE SEQUENCE</scope>
    <source>
        <strain evidence="5">CRE-138-0111</strain>
    </source>
</reference>